<protein>
    <submittedName>
        <fullName evidence="1">Succinylarginine dihydrolase</fullName>
    </submittedName>
</protein>
<dbReference type="Proteomes" id="UP000241808">
    <property type="component" value="Unassembled WGS sequence"/>
</dbReference>
<comment type="caution">
    <text evidence="1">The sequence shown here is derived from an EMBL/GenBank/DDBJ whole genome shotgun (WGS) entry which is preliminary data.</text>
</comment>
<evidence type="ECO:0000313" key="1">
    <source>
        <dbReference type="EMBL" id="PTM62118.1"/>
    </source>
</evidence>
<sequence length="337" mass="36658">MKAVLADLTAASHVRHALHDASVAWPETNCHTDLLIEVLHALGREPEAGLGMTLAQDFEGDQFTFFKIPNGDLDSLFGLDLQELSIYRPLVDHIEEQVARGRLVMVEVDAHFLPDTRGVTYRTDHSKTTIAVNRFDRATASLGYFHNAGYFEMAGEDVEQALGFGSVPTPVLPPYTEFVKIAGPGLSGRALKDAALARLAGHWARRPARNPVRAYADALPAHLDWLATQPPCSFHPYAFNSARQFGANIALLGAHLAWLARQGVTGLDAAIARCGTMANGMKTFQFLLARALARKKFDALAPALAEIADQYDALMDDLAAAFRFPAAETRPLVRAAS</sequence>
<name>A0A2T4ZJG1_9HYPH</name>
<accession>A0A2T4ZJG1</accession>
<dbReference type="Pfam" id="PF08893">
    <property type="entry name" value="DUF1839"/>
    <property type="match status" value="1"/>
</dbReference>
<organism evidence="1 2">
    <name type="scientific">Phreatobacter oligotrophus</name>
    <dbReference type="NCBI Taxonomy" id="1122261"/>
    <lineage>
        <taxon>Bacteria</taxon>
        <taxon>Pseudomonadati</taxon>
        <taxon>Pseudomonadota</taxon>
        <taxon>Alphaproteobacteria</taxon>
        <taxon>Hyphomicrobiales</taxon>
        <taxon>Phreatobacteraceae</taxon>
        <taxon>Phreatobacter</taxon>
    </lineage>
</organism>
<reference evidence="1 2" key="1">
    <citation type="submission" date="2018-04" db="EMBL/GenBank/DDBJ databases">
        <title>Genomic Encyclopedia of Archaeal and Bacterial Type Strains, Phase II (KMG-II): from individual species to whole genera.</title>
        <authorList>
            <person name="Goeker M."/>
        </authorList>
    </citation>
    <scope>NUCLEOTIDE SEQUENCE [LARGE SCALE GENOMIC DNA]</scope>
    <source>
        <strain evidence="1 2">DSM 25521</strain>
    </source>
</reference>
<gene>
    <name evidence="1" type="ORF">C8P69_101795</name>
</gene>
<dbReference type="GO" id="GO:0016787">
    <property type="term" value="F:hydrolase activity"/>
    <property type="evidence" value="ECO:0007669"/>
    <property type="project" value="UniProtKB-KW"/>
</dbReference>
<dbReference type="OrthoDB" id="8477651at2"/>
<keyword evidence="1" id="KW-0378">Hydrolase</keyword>
<evidence type="ECO:0000313" key="2">
    <source>
        <dbReference type="Proteomes" id="UP000241808"/>
    </source>
</evidence>
<dbReference type="EMBL" id="PZZL01000001">
    <property type="protein sequence ID" value="PTM62118.1"/>
    <property type="molecule type" value="Genomic_DNA"/>
</dbReference>
<proteinExistence type="predicted"/>
<dbReference type="InterPro" id="IPR014989">
    <property type="entry name" value="DUF1839"/>
</dbReference>
<dbReference type="AlphaFoldDB" id="A0A2T4ZJG1"/>
<dbReference type="RefSeq" id="WP_108174531.1">
    <property type="nucleotide sequence ID" value="NZ_PZZL01000001.1"/>
</dbReference>
<keyword evidence="2" id="KW-1185">Reference proteome</keyword>